<dbReference type="Gene3D" id="3.60.60.10">
    <property type="entry name" value="Penicillin V Acylase, Chain A"/>
    <property type="match status" value="1"/>
</dbReference>
<keyword evidence="4 6" id="KW-0378">Hydrolase</keyword>
<dbReference type="PANTHER" id="PTHR12994">
    <property type="entry name" value="SECERNIN"/>
    <property type="match status" value="1"/>
</dbReference>
<evidence type="ECO:0000256" key="5">
    <source>
        <dbReference type="ARBA" id="ARBA00022997"/>
    </source>
</evidence>
<comment type="similarity">
    <text evidence="2 6">Belongs to the peptidase C69 family.</text>
</comment>
<comment type="catalytic activity">
    <reaction evidence="1">
        <text>an L-aminoacyl-L-amino acid + H2O = 2 an L-alpha-amino acid</text>
        <dbReference type="Rhea" id="RHEA:48940"/>
        <dbReference type="ChEBI" id="CHEBI:15377"/>
        <dbReference type="ChEBI" id="CHEBI:59869"/>
        <dbReference type="ChEBI" id="CHEBI:77460"/>
        <dbReference type="EC" id="3.4.13.19"/>
    </reaction>
</comment>
<proteinExistence type="inferred from homology"/>
<accession>A0A4Z0GM39</accession>
<name>A0A4Z0GM39_9BACL</name>
<dbReference type="PANTHER" id="PTHR12994:SF17">
    <property type="entry name" value="LD30995P"/>
    <property type="match status" value="1"/>
</dbReference>
<evidence type="ECO:0000256" key="4">
    <source>
        <dbReference type="ARBA" id="ARBA00022801"/>
    </source>
</evidence>
<dbReference type="GO" id="GO:0006508">
    <property type="term" value="P:proteolysis"/>
    <property type="evidence" value="ECO:0007669"/>
    <property type="project" value="UniProtKB-KW"/>
</dbReference>
<dbReference type="NCBIfam" id="NF033678">
    <property type="entry name" value="C69_fam_dipept"/>
    <property type="match status" value="1"/>
</dbReference>
<keyword evidence="8" id="KW-1185">Reference proteome</keyword>
<dbReference type="EMBL" id="SRJD01000015">
    <property type="protein sequence ID" value="TGA97195.1"/>
    <property type="molecule type" value="Genomic_DNA"/>
</dbReference>
<dbReference type="OrthoDB" id="9764088at2"/>
<evidence type="ECO:0000313" key="8">
    <source>
        <dbReference type="Proteomes" id="UP000298347"/>
    </source>
</evidence>
<evidence type="ECO:0000313" key="7">
    <source>
        <dbReference type="EMBL" id="TGA97195.1"/>
    </source>
</evidence>
<evidence type="ECO:0000256" key="6">
    <source>
        <dbReference type="RuleBase" id="RU364089"/>
    </source>
</evidence>
<sequence>MSKTNQTSCTAVLVGKDASFDGSTMIARNEDAHGAINPKRFTAVKAEDHPSKYVSKVNEFTIDLPDNPLRHTFTPSADESEGVWGESGINTSNVAMSATETEFTNPHVLGLDPLVKEGIGEEAMESVVLPYIHSAREGVERLGKIIEKYGTFESNGIAFSDADEVWYFETVGGHHWAAQRIPDDAYAIAPNQTGIQNIDFSKPDEFMWATDLREFAEKNHLNPSKTEFNFRNIFGTHTEADRHYNTPRAWYGQKYLNPEMEQDPMSDEIPFIQRADHKISIEDIQYILSSHYQGTPYDLFGNGTEEEKHRFRPIGIDRNQEFHILQIRNDVPAEYAAIHWLTFGVNLYSAQVPFYANVNDTPENYKNTTNTVDLNSAYWLNKTIAALAEPHYHQVINEVNTFKDDAQSYACGRVAAIDSLAAELSGSDLIDFLTRQNETTAAEVTKRTYALFDSLVKHANNHMQLTFDKGQNL</sequence>
<evidence type="ECO:0000256" key="2">
    <source>
        <dbReference type="ARBA" id="ARBA00007225"/>
    </source>
</evidence>
<dbReference type="RefSeq" id="WP_135349110.1">
    <property type="nucleotide sequence ID" value="NZ_SRJD01000015.1"/>
</dbReference>
<dbReference type="AlphaFoldDB" id="A0A4Z0GM39"/>
<keyword evidence="3 6" id="KW-0645">Protease</keyword>
<dbReference type="Proteomes" id="UP000298347">
    <property type="component" value="Unassembled WGS sequence"/>
</dbReference>
<evidence type="ECO:0000256" key="1">
    <source>
        <dbReference type="ARBA" id="ARBA00001670"/>
    </source>
</evidence>
<dbReference type="InterPro" id="IPR005322">
    <property type="entry name" value="Peptidase_C69"/>
</dbReference>
<evidence type="ECO:0000256" key="3">
    <source>
        <dbReference type="ARBA" id="ARBA00022670"/>
    </source>
</evidence>
<keyword evidence="5 6" id="KW-0224">Dipeptidase</keyword>
<dbReference type="InterPro" id="IPR047804">
    <property type="entry name" value="C69_dipept_A-like"/>
</dbReference>
<dbReference type="EC" id="3.4.-.-" evidence="6"/>
<dbReference type="Pfam" id="PF03577">
    <property type="entry name" value="Peptidase_C69"/>
    <property type="match status" value="1"/>
</dbReference>
<dbReference type="GO" id="GO:0070004">
    <property type="term" value="F:cysteine-type exopeptidase activity"/>
    <property type="evidence" value="ECO:0007669"/>
    <property type="project" value="InterPro"/>
</dbReference>
<dbReference type="GO" id="GO:0016805">
    <property type="term" value="F:dipeptidase activity"/>
    <property type="evidence" value="ECO:0007669"/>
    <property type="project" value="UniProtKB-KW"/>
</dbReference>
<protein>
    <recommendedName>
        <fullName evidence="6">Dipeptidase</fullName>
        <ecNumber evidence="6">3.4.-.-</ecNumber>
    </recommendedName>
</protein>
<comment type="caution">
    <text evidence="7">The sequence shown here is derived from an EMBL/GenBank/DDBJ whole genome shotgun (WGS) entry which is preliminary data.</text>
</comment>
<organism evidence="7 8">
    <name type="scientific">Sporolactobacillus shoreae</name>
    <dbReference type="NCBI Taxonomy" id="1465501"/>
    <lineage>
        <taxon>Bacteria</taxon>
        <taxon>Bacillati</taxon>
        <taxon>Bacillota</taxon>
        <taxon>Bacilli</taxon>
        <taxon>Bacillales</taxon>
        <taxon>Sporolactobacillaceae</taxon>
        <taxon>Sporolactobacillus</taxon>
    </lineage>
</organism>
<reference evidence="7 8" key="1">
    <citation type="journal article" date="2015" name="Int. J. Syst. Evol. Microbiol.">
        <title>Sporolactobacillus shoreae sp. nov. and Sporolactobacillus spathodeae sp. nov., two spore-forming lactic acid bacteria isolated from tree barks in Thailand.</title>
        <authorList>
            <person name="Thamacharoensuk T."/>
            <person name="Kitahara M."/>
            <person name="Ohkuma M."/>
            <person name="Thongchul N."/>
            <person name="Tanasupawat S."/>
        </authorList>
    </citation>
    <scope>NUCLEOTIDE SEQUENCE [LARGE SCALE GENOMIC DNA]</scope>
    <source>
        <strain evidence="7 8">BK92</strain>
    </source>
</reference>
<gene>
    <name evidence="7" type="ORF">E4665_12400</name>
</gene>